<name>A0A564FRP4_9HYPH</name>
<proteinExistence type="predicted"/>
<evidence type="ECO:0000313" key="3">
    <source>
        <dbReference type="Proteomes" id="UP000401717"/>
    </source>
</evidence>
<dbReference type="AlphaFoldDB" id="A0A564FRP4"/>
<evidence type="ECO:0000313" key="1">
    <source>
        <dbReference type="EMBL" id="GJD58087.1"/>
    </source>
</evidence>
<sequence>MFNRQSILADLCAGRPTLFSAPTLVAPKG</sequence>
<protein>
    <submittedName>
        <fullName evidence="2">Uncharacterized protein</fullName>
    </submittedName>
</protein>
<gene>
    <name evidence="1" type="ORF">IFDJLNFL_4002</name>
    <name evidence="2" type="ORF">MTDSW087_00155</name>
</gene>
<evidence type="ECO:0000313" key="4">
    <source>
        <dbReference type="Proteomes" id="UP001055303"/>
    </source>
</evidence>
<reference evidence="2 3" key="1">
    <citation type="submission" date="2019-06" db="EMBL/GenBank/DDBJ databases">
        <authorList>
            <person name="Rodrigo-Torres L."/>
            <person name="Arahal R. D."/>
            <person name="Lucena T."/>
        </authorList>
    </citation>
    <scope>NUCLEOTIDE SEQUENCE [LARGE SCALE GENOMIC DNA]</scope>
    <source>
        <strain evidence="2 3">SW08-7</strain>
    </source>
</reference>
<keyword evidence="4" id="KW-1185">Reference proteome</keyword>
<dbReference type="Proteomes" id="UP001055303">
    <property type="component" value="Unassembled WGS sequence"/>
</dbReference>
<dbReference type="Proteomes" id="UP000401717">
    <property type="component" value="Unassembled WGS sequence"/>
</dbReference>
<evidence type="ECO:0000313" key="2">
    <source>
        <dbReference type="EMBL" id="VUF10488.1"/>
    </source>
</evidence>
<reference evidence="1" key="2">
    <citation type="journal article" date="2021" name="Front. Microbiol.">
        <title>Comprehensive Comparative Genomics and Phenotyping of Methylobacterium Species.</title>
        <authorList>
            <person name="Alessa O."/>
            <person name="Ogura Y."/>
            <person name="Fujitani Y."/>
            <person name="Takami H."/>
            <person name="Hayashi T."/>
            <person name="Sahin N."/>
            <person name="Tani A."/>
        </authorList>
    </citation>
    <scope>NUCLEOTIDE SEQUENCE</scope>
    <source>
        <strain evidence="1">DSM 22415</strain>
    </source>
</reference>
<reference evidence="1" key="3">
    <citation type="submission" date="2021-08" db="EMBL/GenBank/DDBJ databases">
        <authorList>
            <person name="Tani A."/>
            <person name="Ola A."/>
            <person name="Ogura Y."/>
            <person name="Katsura K."/>
            <person name="Hayashi T."/>
        </authorList>
    </citation>
    <scope>NUCLEOTIDE SEQUENCE</scope>
    <source>
        <strain evidence="1">DSM 22415</strain>
    </source>
</reference>
<organism evidence="2 3">
    <name type="scientific">Methylobacterium dankookense</name>
    <dbReference type="NCBI Taxonomy" id="560405"/>
    <lineage>
        <taxon>Bacteria</taxon>
        <taxon>Pseudomonadati</taxon>
        <taxon>Pseudomonadota</taxon>
        <taxon>Alphaproteobacteria</taxon>
        <taxon>Hyphomicrobiales</taxon>
        <taxon>Methylobacteriaceae</taxon>
        <taxon>Methylobacterium</taxon>
    </lineage>
</organism>
<dbReference type="EMBL" id="CABFVH010000001">
    <property type="protein sequence ID" value="VUF10488.1"/>
    <property type="molecule type" value="Genomic_DNA"/>
</dbReference>
<dbReference type="EMBL" id="BPQI01000130">
    <property type="protein sequence ID" value="GJD58087.1"/>
    <property type="molecule type" value="Genomic_DNA"/>
</dbReference>
<accession>A0A564FRP4</accession>